<dbReference type="InterPro" id="IPR005482">
    <property type="entry name" value="Biotin_COase_C"/>
</dbReference>
<evidence type="ECO:0000256" key="2">
    <source>
        <dbReference type="ARBA" id="ARBA00013263"/>
    </source>
</evidence>
<dbReference type="InterPro" id="IPR011764">
    <property type="entry name" value="Biotin_carboxylation_dom"/>
</dbReference>
<dbReference type="SUPFAM" id="SSF52440">
    <property type="entry name" value="PreATP-grasp domain"/>
    <property type="match status" value="1"/>
</dbReference>
<keyword evidence="12" id="KW-0092">Biotin</keyword>
<evidence type="ECO:0000256" key="1">
    <source>
        <dbReference type="ARBA" id="ARBA00003761"/>
    </source>
</evidence>
<dbReference type="PROSITE" id="PS00866">
    <property type="entry name" value="CPSASE_1"/>
    <property type="match status" value="1"/>
</dbReference>
<evidence type="ECO:0000259" key="16">
    <source>
        <dbReference type="PROSITE" id="PS50979"/>
    </source>
</evidence>
<dbReference type="Pfam" id="PF02785">
    <property type="entry name" value="Biotin_carb_C"/>
    <property type="match status" value="1"/>
</dbReference>
<evidence type="ECO:0000256" key="14">
    <source>
        <dbReference type="PROSITE-ProRule" id="PRU00409"/>
    </source>
</evidence>
<evidence type="ECO:0000256" key="12">
    <source>
        <dbReference type="ARBA" id="ARBA00023267"/>
    </source>
</evidence>
<dbReference type="NCBIfam" id="TIGR00514">
    <property type="entry name" value="accC"/>
    <property type="match status" value="1"/>
</dbReference>
<dbReference type="SUPFAM" id="SSF56059">
    <property type="entry name" value="Glutathione synthetase ATP-binding domain-like"/>
    <property type="match status" value="1"/>
</dbReference>
<keyword evidence="6 14" id="KW-0547">Nucleotide-binding</keyword>
<gene>
    <name evidence="17" type="primary">accC</name>
    <name evidence="17" type="ORF">DRP53_00620</name>
</gene>
<keyword evidence="5" id="KW-0479">Metal-binding</keyword>
<dbReference type="AlphaFoldDB" id="A0A660SMK5"/>
<dbReference type="Gene3D" id="3.30.1490.20">
    <property type="entry name" value="ATP-grasp fold, A domain"/>
    <property type="match status" value="1"/>
</dbReference>
<keyword evidence="7" id="KW-0276">Fatty acid metabolism</keyword>
<dbReference type="EC" id="6.3.4.14" evidence="2"/>
<name>A0A660SMK5_UNCW3</name>
<dbReference type="GO" id="GO:0005524">
    <property type="term" value="F:ATP binding"/>
    <property type="evidence" value="ECO:0007669"/>
    <property type="project" value="UniProtKB-UniRule"/>
</dbReference>
<dbReference type="FunFam" id="3.40.50.20:FF:000010">
    <property type="entry name" value="Propionyl-CoA carboxylase subunit alpha"/>
    <property type="match status" value="1"/>
</dbReference>
<keyword evidence="3" id="KW-0444">Lipid biosynthesis</keyword>
<evidence type="ECO:0000256" key="3">
    <source>
        <dbReference type="ARBA" id="ARBA00022516"/>
    </source>
</evidence>
<evidence type="ECO:0000256" key="10">
    <source>
        <dbReference type="ARBA" id="ARBA00023098"/>
    </source>
</evidence>
<dbReference type="PROSITE" id="PS50975">
    <property type="entry name" value="ATP_GRASP"/>
    <property type="match status" value="1"/>
</dbReference>
<evidence type="ECO:0000256" key="9">
    <source>
        <dbReference type="ARBA" id="ARBA00022842"/>
    </source>
</evidence>
<evidence type="ECO:0000313" key="18">
    <source>
        <dbReference type="Proteomes" id="UP000268469"/>
    </source>
</evidence>
<keyword evidence="10" id="KW-0443">Lipid metabolism</keyword>
<keyword evidence="4" id="KW-0436">Ligase</keyword>
<dbReference type="Pfam" id="PF02786">
    <property type="entry name" value="CPSase_L_D2"/>
    <property type="match status" value="1"/>
</dbReference>
<evidence type="ECO:0000256" key="6">
    <source>
        <dbReference type="ARBA" id="ARBA00022741"/>
    </source>
</evidence>
<keyword evidence="9" id="KW-0460">Magnesium</keyword>
<dbReference type="PANTHER" id="PTHR18866">
    <property type="entry name" value="CARBOXYLASE:PYRUVATE/ACETYL-COA/PROPIONYL-COA CARBOXYLASE"/>
    <property type="match status" value="1"/>
</dbReference>
<evidence type="ECO:0000259" key="15">
    <source>
        <dbReference type="PROSITE" id="PS50975"/>
    </source>
</evidence>
<feature type="domain" description="Biotin carboxylation" evidence="16">
    <location>
        <begin position="5"/>
        <end position="449"/>
    </location>
</feature>
<evidence type="ECO:0000256" key="8">
    <source>
        <dbReference type="ARBA" id="ARBA00022840"/>
    </source>
</evidence>
<accession>A0A660SMK5</accession>
<dbReference type="InterPro" id="IPR016185">
    <property type="entry name" value="PreATP-grasp_dom_sf"/>
</dbReference>
<evidence type="ECO:0000256" key="4">
    <source>
        <dbReference type="ARBA" id="ARBA00022598"/>
    </source>
</evidence>
<dbReference type="GO" id="GO:0006633">
    <property type="term" value="P:fatty acid biosynthetic process"/>
    <property type="evidence" value="ECO:0007669"/>
    <property type="project" value="UniProtKB-KW"/>
</dbReference>
<reference evidence="17 18" key="1">
    <citation type="submission" date="2018-06" db="EMBL/GenBank/DDBJ databases">
        <title>Extensive metabolic versatility and redundancy in microbially diverse, dynamic hydrothermal sediments.</title>
        <authorList>
            <person name="Dombrowski N."/>
            <person name="Teske A."/>
            <person name="Baker B.J."/>
        </authorList>
    </citation>
    <scope>NUCLEOTIDE SEQUENCE [LARGE SCALE GENOMIC DNA]</scope>
    <source>
        <strain evidence="17">B36_G15</strain>
    </source>
</reference>
<dbReference type="PROSITE" id="PS50979">
    <property type="entry name" value="BC"/>
    <property type="match status" value="1"/>
</dbReference>
<dbReference type="SMART" id="SM00878">
    <property type="entry name" value="Biotin_carb_C"/>
    <property type="match status" value="1"/>
</dbReference>
<dbReference type="PANTHER" id="PTHR18866:SF33">
    <property type="entry name" value="METHYLCROTONOYL-COA CARBOXYLASE SUBUNIT ALPHA, MITOCHONDRIAL-RELATED"/>
    <property type="match status" value="1"/>
</dbReference>
<dbReference type="UniPathway" id="UPA00655">
    <property type="reaction ID" value="UER00711"/>
</dbReference>
<feature type="domain" description="ATP-grasp" evidence="15">
    <location>
        <begin position="124"/>
        <end position="321"/>
    </location>
</feature>
<protein>
    <recommendedName>
        <fullName evidence="2">biotin carboxylase</fullName>
        <ecNumber evidence="2">6.3.4.14</ecNumber>
    </recommendedName>
</protein>
<evidence type="ECO:0000256" key="7">
    <source>
        <dbReference type="ARBA" id="ARBA00022832"/>
    </source>
</evidence>
<dbReference type="Pfam" id="PF00289">
    <property type="entry name" value="Biotin_carb_N"/>
    <property type="match status" value="1"/>
</dbReference>
<dbReference type="InterPro" id="IPR004549">
    <property type="entry name" value="Acetyl_CoA_COase_biotin_COase"/>
</dbReference>
<dbReference type="SUPFAM" id="SSF51246">
    <property type="entry name" value="Rudiment single hybrid motif"/>
    <property type="match status" value="1"/>
</dbReference>
<comment type="catalytic activity">
    <reaction evidence="13">
        <text>N(6)-biotinyl-L-lysyl-[protein] + hydrogencarbonate + ATP = N(6)-carboxybiotinyl-L-lysyl-[protein] + ADP + phosphate + H(+)</text>
        <dbReference type="Rhea" id="RHEA:13501"/>
        <dbReference type="Rhea" id="RHEA-COMP:10505"/>
        <dbReference type="Rhea" id="RHEA-COMP:10506"/>
        <dbReference type="ChEBI" id="CHEBI:15378"/>
        <dbReference type="ChEBI" id="CHEBI:17544"/>
        <dbReference type="ChEBI" id="CHEBI:30616"/>
        <dbReference type="ChEBI" id="CHEBI:43474"/>
        <dbReference type="ChEBI" id="CHEBI:83144"/>
        <dbReference type="ChEBI" id="CHEBI:83145"/>
        <dbReference type="ChEBI" id="CHEBI:456216"/>
        <dbReference type="EC" id="6.3.4.14"/>
    </reaction>
</comment>
<comment type="function">
    <text evidence="1">This protein is a component of the acetyl coenzyme A carboxylase complex; first, biotin carboxylase catalyzes the carboxylation of the carrier protein and then the transcarboxylase transfers the carboxyl group to form malonyl-CoA.</text>
</comment>
<dbReference type="InterPro" id="IPR011054">
    <property type="entry name" value="Rudment_hybrid_motif"/>
</dbReference>
<dbReference type="GO" id="GO:0046872">
    <property type="term" value="F:metal ion binding"/>
    <property type="evidence" value="ECO:0007669"/>
    <property type="project" value="UniProtKB-KW"/>
</dbReference>
<dbReference type="InterPro" id="IPR005481">
    <property type="entry name" value="BC-like_N"/>
</dbReference>
<organism evidence="17 18">
    <name type="scientific">candidate division WOR-3 bacterium</name>
    <dbReference type="NCBI Taxonomy" id="2052148"/>
    <lineage>
        <taxon>Bacteria</taxon>
        <taxon>Bacteria division WOR-3</taxon>
    </lineage>
</organism>
<dbReference type="InterPro" id="IPR050856">
    <property type="entry name" value="Biotin_carboxylase_complex"/>
</dbReference>
<dbReference type="Proteomes" id="UP000268469">
    <property type="component" value="Unassembled WGS sequence"/>
</dbReference>
<dbReference type="GO" id="GO:2001295">
    <property type="term" value="P:malonyl-CoA biosynthetic process"/>
    <property type="evidence" value="ECO:0007669"/>
    <property type="project" value="UniProtKB-UniPathway"/>
</dbReference>
<dbReference type="PROSITE" id="PS00867">
    <property type="entry name" value="CPSASE_2"/>
    <property type="match status" value="1"/>
</dbReference>
<dbReference type="FunFam" id="3.30.470.20:FF:000028">
    <property type="entry name" value="Methylcrotonoyl-CoA carboxylase subunit alpha, mitochondrial"/>
    <property type="match status" value="1"/>
</dbReference>
<evidence type="ECO:0000256" key="13">
    <source>
        <dbReference type="ARBA" id="ARBA00048600"/>
    </source>
</evidence>
<keyword evidence="11" id="KW-0275">Fatty acid biosynthesis</keyword>
<dbReference type="NCBIfam" id="NF006367">
    <property type="entry name" value="PRK08591.1"/>
    <property type="match status" value="1"/>
</dbReference>
<evidence type="ECO:0000256" key="11">
    <source>
        <dbReference type="ARBA" id="ARBA00023160"/>
    </source>
</evidence>
<dbReference type="InterPro" id="IPR011761">
    <property type="entry name" value="ATP-grasp"/>
</dbReference>
<dbReference type="Gene3D" id="3.40.50.20">
    <property type="match status" value="1"/>
</dbReference>
<proteinExistence type="predicted"/>
<keyword evidence="8 14" id="KW-0067">ATP-binding</keyword>
<evidence type="ECO:0000313" key="17">
    <source>
        <dbReference type="EMBL" id="RKX71722.1"/>
    </source>
</evidence>
<dbReference type="Gene3D" id="3.30.470.20">
    <property type="entry name" value="ATP-grasp fold, B domain"/>
    <property type="match status" value="1"/>
</dbReference>
<dbReference type="InterPro" id="IPR005479">
    <property type="entry name" value="CPAse_ATP-bd"/>
</dbReference>
<dbReference type="EMBL" id="QNBE01000003">
    <property type="protein sequence ID" value="RKX71722.1"/>
    <property type="molecule type" value="Genomic_DNA"/>
</dbReference>
<dbReference type="FunFam" id="3.30.1490.20:FF:000018">
    <property type="entry name" value="Biotin carboxylase"/>
    <property type="match status" value="1"/>
</dbReference>
<evidence type="ECO:0000256" key="5">
    <source>
        <dbReference type="ARBA" id="ARBA00022723"/>
    </source>
</evidence>
<dbReference type="GO" id="GO:0004075">
    <property type="term" value="F:biotin carboxylase activity"/>
    <property type="evidence" value="ECO:0007669"/>
    <property type="project" value="UniProtKB-EC"/>
</dbReference>
<comment type="caution">
    <text evidence="17">The sequence shown here is derived from an EMBL/GenBank/DDBJ whole genome shotgun (WGS) entry which is preliminary data.</text>
</comment>
<sequence length="499" mass="55242">MATSPFRKILIANRGEIAIRVMRACRELGITAVTVYSEADRASKHVRYADEAYEIGPPPSTESYLRIDRIIDVAKISGCQAIHPGYGFLAENPELPKACEAEGIIFIGPDSKAMALVGDKTQARRTVEAAGIPIIPGIKEPIEDLKKASEVATRLGYPILLKAAGGGGGKGMRVVEKEEELKSSFERAQSEAESAFGNPAIYIEKFLIQPRHIEIQILADHHGNIIHLNERECSIQRRYQKLIEESPSPIVDPDLREKMGEAAKRAIRASGYTNAGTVEFLVDQKKNFYFLEVNARLQVEHPVTELVTGVDLVKEQIRIAAGEPLRYAQDDIGLKGAAIECRISAEDPETFLPSTGKITEMIEPAGPGVRVESGIYEGYEVPVYYDPLIAKVITWGRDRKEALSRMVRALEEYRIKGIKTTIPFHKRILNYPPFIEGNYHTQTITEVEPSMENHHIEIGAVAATIVAMAETRISIQKARPGINPWKLSGRVNGLRGSGW</sequence>
<dbReference type="InterPro" id="IPR013815">
    <property type="entry name" value="ATP_grasp_subdomain_1"/>
</dbReference>